<name>A0A6J7FQP3_9ZZZZ</name>
<dbReference type="Gene3D" id="3.40.30.10">
    <property type="entry name" value="Glutaredoxin"/>
    <property type="match status" value="1"/>
</dbReference>
<dbReference type="AlphaFoldDB" id="A0A6J7FQP3"/>
<accession>A0A6J7FQP3</accession>
<dbReference type="InterPro" id="IPR036249">
    <property type="entry name" value="Thioredoxin-like_sf"/>
</dbReference>
<protein>
    <submittedName>
        <fullName evidence="1">Unannotated protein</fullName>
    </submittedName>
</protein>
<proteinExistence type="predicted"/>
<evidence type="ECO:0000313" key="1">
    <source>
        <dbReference type="EMBL" id="CAB4897866.1"/>
    </source>
</evidence>
<dbReference type="InterPro" id="IPR053977">
    <property type="entry name" value="Rv2466c-like"/>
</dbReference>
<dbReference type="EMBL" id="CAFBPZ010000054">
    <property type="protein sequence ID" value="CAB5038939.1"/>
    <property type="molecule type" value="Genomic_DNA"/>
</dbReference>
<dbReference type="Pfam" id="PF22234">
    <property type="entry name" value="Rv2466c-like"/>
    <property type="match status" value="1"/>
</dbReference>
<gene>
    <name evidence="1" type="ORF">UFOPK3495_00793</name>
    <name evidence="2" type="ORF">UFOPK4237_00905</name>
</gene>
<sequence>MKATFWFDPMCPWAWITSRWVVEVEKVRDVSVNWQVMSLGVLNEGNDVSDGYAELIKRTWRPVRVLHAAQQLQGDGILGPLYTAMGNRFHLEKQKDVDVVIAAALAEVGLDASLAKAADSTEYDDAVRASHAAAVALSGKGVGTPVIAIDDLDGNPVGFFGPIMTPIPRGEDAGKLWDGFVLVAQVPGVVEIKRTRFSGPLVD</sequence>
<reference evidence="1" key="1">
    <citation type="submission" date="2020-05" db="EMBL/GenBank/DDBJ databases">
        <authorList>
            <person name="Chiriac C."/>
            <person name="Salcher M."/>
            <person name="Ghai R."/>
            <person name="Kavagutti S V."/>
        </authorList>
    </citation>
    <scope>NUCLEOTIDE SEQUENCE</scope>
</reference>
<dbReference type="SUPFAM" id="SSF52833">
    <property type="entry name" value="Thioredoxin-like"/>
    <property type="match status" value="1"/>
</dbReference>
<evidence type="ECO:0000313" key="2">
    <source>
        <dbReference type="EMBL" id="CAB5038939.1"/>
    </source>
</evidence>
<organism evidence="1">
    <name type="scientific">freshwater metagenome</name>
    <dbReference type="NCBI Taxonomy" id="449393"/>
    <lineage>
        <taxon>unclassified sequences</taxon>
        <taxon>metagenomes</taxon>
        <taxon>ecological metagenomes</taxon>
    </lineage>
</organism>
<dbReference type="EMBL" id="CAFBMC010000034">
    <property type="protein sequence ID" value="CAB4897866.1"/>
    <property type="molecule type" value="Genomic_DNA"/>
</dbReference>